<comment type="caution">
    <text evidence="2">The sequence shown here is derived from an EMBL/GenBank/DDBJ whole genome shotgun (WGS) entry which is preliminary data.</text>
</comment>
<name>A0A2W5MA70_ANCNO</name>
<sequence>MMRRTARRATAAAIIVAAAGGIAPTSARALDEDVMTNILSPIYLAKNLTAVCAKLDQSFIEDTRGRTGTAAEVTQRMVDQVLATMTRDEAAPIVVAAARHARAVGLGMIRAQSGGSVDDQTERVKRLCERTAEPFVRGVVEDHETRPDFFEQMLRDARQG</sequence>
<accession>A0A2W5MA70</accession>
<evidence type="ECO:0000313" key="3">
    <source>
        <dbReference type="Proteomes" id="UP000249577"/>
    </source>
</evidence>
<reference evidence="2 3" key="1">
    <citation type="submission" date="2017-08" db="EMBL/GenBank/DDBJ databases">
        <title>Infants hospitalized years apart are colonized by the same room-sourced microbial strains.</title>
        <authorList>
            <person name="Brooks B."/>
            <person name="Olm M.R."/>
            <person name="Firek B.A."/>
            <person name="Baker R."/>
            <person name="Thomas B.C."/>
            <person name="Morowitz M.J."/>
            <person name="Banfield J.F."/>
        </authorList>
    </citation>
    <scope>NUCLEOTIDE SEQUENCE [LARGE SCALE GENOMIC DNA]</scope>
    <source>
        <strain evidence="2">S2_005_003_R2_43</strain>
    </source>
</reference>
<keyword evidence="1" id="KW-0732">Signal</keyword>
<proteinExistence type="predicted"/>
<feature type="signal peptide" evidence="1">
    <location>
        <begin position="1"/>
        <end position="29"/>
    </location>
</feature>
<evidence type="ECO:0000256" key="1">
    <source>
        <dbReference type="SAM" id="SignalP"/>
    </source>
</evidence>
<gene>
    <name evidence="2" type="ORF">DI565_12965</name>
</gene>
<dbReference type="Proteomes" id="UP000249577">
    <property type="component" value="Unassembled WGS sequence"/>
</dbReference>
<protein>
    <recommendedName>
        <fullName evidence="4">Secreted protein</fullName>
    </recommendedName>
</protein>
<dbReference type="EMBL" id="QFPN01000006">
    <property type="protein sequence ID" value="PZQ14323.1"/>
    <property type="molecule type" value="Genomic_DNA"/>
</dbReference>
<evidence type="ECO:0008006" key="4">
    <source>
        <dbReference type="Google" id="ProtNLM"/>
    </source>
</evidence>
<feature type="chain" id="PRO_5016169901" description="Secreted protein" evidence="1">
    <location>
        <begin position="30"/>
        <end position="160"/>
    </location>
</feature>
<evidence type="ECO:0000313" key="2">
    <source>
        <dbReference type="EMBL" id="PZQ14323.1"/>
    </source>
</evidence>
<dbReference type="AlphaFoldDB" id="A0A2W5MA70"/>
<organism evidence="2 3">
    <name type="scientific">Ancylobacter novellus</name>
    <name type="common">Thiobacillus novellus</name>
    <dbReference type="NCBI Taxonomy" id="921"/>
    <lineage>
        <taxon>Bacteria</taxon>
        <taxon>Pseudomonadati</taxon>
        <taxon>Pseudomonadota</taxon>
        <taxon>Alphaproteobacteria</taxon>
        <taxon>Hyphomicrobiales</taxon>
        <taxon>Xanthobacteraceae</taxon>
        <taxon>Ancylobacter</taxon>
    </lineage>
</organism>